<proteinExistence type="predicted"/>
<sequence>MAIAANRVYDTTELLESILLYLPLHDSLLAQRVGGKFRDLVRTSHNCRKALFLEPLKLPTAAEVAATASQDRSPSLPGQQPMAMREAVPAGLPTAIPINPLLNKLVEYEETQCVEVPHRLAYHRTFVSLALSEVGIKQFQATPVGASWRRTLVIPPHAVPLCVMSGYSHEPGCERSLMEGLTMGELVEMEVRYQDERAVAFPVSRGRDTLAVGLMTGLSFTVRGKDIRRVVYGQHNRTVGEVCGWDILALR</sequence>
<protein>
    <recommendedName>
        <fullName evidence="3">F-box domain-containing protein</fullName>
    </recommendedName>
</protein>
<evidence type="ECO:0000313" key="1">
    <source>
        <dbReference type="EMBL" id="KAK4545439.1"/>
    </source>
</evidence>
<evidence type="ECO:0008006" key="3">
    <source>
        <dbReference type="Google" id="ProtNLM"/>
    </source>
</evidence>
<dbReference type="AlphaFoldDB" id="A0AAV9JJL7"/>
<dbReference type="EMBL" id="JAVFHQ010000019">
    <property type="protein sequence ID" value="KAK4545439.1"/>
    <property type="molecule type" value="Genomic_DNA"/>
</dbReference>
<keyword evidence="2" id="KW-1185">Reference proteome</keyword>
<comment type="caution">
    <text evidence="1">The sequence shown here is derived from an EMBL/GenBank/DDBJ whole genome shotgun (WGS) entry which is preliminary data.</text>
</comment>
<gene>
    <name evidence="1" type="ORF">LTR36_002789</name>
</gene>
<dbReference type="Proteomes" id="UP001324427">
    <property type="component" value="Unassembled WGS sequence"/>
</dbReference>
<reference evidence="1 2" key="1">
    <citation type="submission" date="2021-11" db="EMBL/GenBank/DDBJ databases">
        <title>Black yeast isolated from Biological Soil Crust.</title>
        <authorList>
            <person name="Kurbessoian T."/>
        </authorList>
    </citation>
    <scope>NUCLEOTIDE SEQUENCE [LARGE SCALE GENOMIC DNA]</scope>
    <source>
        <strain evidence="1 2">CCFEE 5522</strain>
    </source>
</reference>
<organism evidence="1 2">
    <name type="scientific">Oleoguttula mirabilis</name>
    <dbReference type="NCBI Taxonomy" id="1507867"/>
    <lineage>
        <taxon>Eukaryota</taxon>
        <taxon>Fungi</taxon>
        <taxon>Dikarya</taxon>
        <taxon>Ascomycota</taxon>
        <taxon>Pezizomycotina</taxon>
        <taxon>Dothideomycetes</taxon>
        <taxon>Dothideomycetidae</taxon>
        <taxon>Mycosphaerellales</taxon>
        <taxon>Teratosphaeriaceae</taxon>
        <taxon>Oleoguttula</taxon>
    </lineage>
</organism>
<accession>A0AAV9JJL7</accession>
<name>A0AAV9JJL7_9PEZI</name>
<evidence type="ECO:0000313" key="2">
    <source>
        <dbReference type="Proteomes" id="UP001324427"/>
    </source>
</evidence>